<feature type="compositionally biased region" description="Basic and acidic residues" evidence="1">
    <location>
        <begin position="99"/>
        <end position="122"/>
    </location>
</feature>
<evidence type="ECO:0000256" key="1">
    <source>
        <dbReference type="SAM" id="MobiDB-lite"/>
    </source>
</evidence>
<name>A0A7V8V5C1_9BACT</name>
<evidence type="ECO:0000313" key="2">
    <source>
        <dbReference type="EMBL" id="MBA2115126.1"/>
    </source>
</evidence>
<protein>
    <submittedName>
        <fullName evidence="2">Uncharacterized protein</fullName>
    </submittedName>
</protein>
<keyword evidence="3" id="KW-1185">Reference proteome</keyword>
<dbReference type="Proteomes" id="UP000551616">
    <property type="component" value="Unassembled WGS sequence"/>
</dbReference>
<feature type="region of interest" description="Disordered" evidence="1">
    <location>
        <begin position="58"/>
        <end position="210"/>
    </location>
</feature>
<dbReference type="RefSeq" id="WP_207396568.1">
    <property type="nucleotide sequence ID" value="NZ_JABRWO010000005.1"/>
</dbReference>
<feature type="compositionally biased region" description="Basic and acidic residues" evidence="1">
    <location>
        <begin position="169"/>
        <end position="189"/>
    </location>
</feature>
<sequence>MLRRNAKLLGAIAFWGTITLTTNATIAQEVIVAPLLNHADGSKAEVLADKPMIRIAAVPPEKKDPFKPAPPAEEPKADTASDAKPGEKSDEPAEGAVTAEEKPAEKSEQEAPKAEPKSDTSKVMDVPAETLEPKPKDETPSEPVKSSEPAKLSEPAEEAETEQPAQLMQDKDARPIKDGEPVAEKKPAEAADSVTEEKPEEEPAIEKPLPAEVRALQPRITKVLNYYYRAQPSDASRDDIWETMHGFLPWGVDAQIRTPQYRQPVNTIGWICWNKPCRGHRLFEIKNGKLEAKQGPRVQGHHGQFLAMLAQSYVPPSYEIQVDGQSFTVQDLIDFEKETCVPKSELTFKLISLSYYLPADATWTARDGQQWSLERLLKEEITQQVVGAACGGSHRLTGIAFAVISREKAGLPMDGVWAKAKDYLNDYHKHSFRIQNQDGSFSTNWFEGRGMDRDVDRRIQTSGHILEFLIFSLPPEELTSPEIVKAVNYVTTILERNPKHDWSIGPKGHALHALVLYEQLVFGTKPGSRTAEILQTSHD</sequence>
<reference evidence="2 3" key="1">
    <citation type="submission" date="2020-05" db="EMBL/GenBank/DDBJ databases">
        <title>Bremerella alba sp. nov., a novel planctomycete isolated from the surface of the macroalga Fucus spiralis.</title>
        <authorList>
            <person name="Godinho O."/>
            <person name="Botelho R."/>
            <person name="Albuquerque L."/>
            <person name="Wiegand S."/>
            <person name="Da Costa M.S."/>
            <person name="Lobo-Da-Cunha A."/>
            <person name="Jogler C."/>
            <person name="Lage O.M."/>
        </authorList>
    </citation>
    <scope>NUCLEOTIDE SEQUENCE [LARGE SCALE GENOMIC DNA]</scope>
    <source>
        <strain evidence="2 3">FF15</strain>
    </source>
</reference>
<gene>
    <name evidence="2" type="ORF">HOV93_22980</name>
</gene>
<evidence type="ECO:0000313" key="3">
    <source>
        <dbReference type="Proteomes" id="UP000551616"/>
    </source>
</evidence>
<accession>A0A7V8V5C1</accession>
<dbReference type="AlphaFoldDB" id="A0A7V8V5C1"/>
<comment type="caution">
    <text evidence="2">The sequence shown here is derived from an EMBL/GenBank/DDBJ whole genome shotgun (WGS) entry which is preliminary data.</text>
</comment>
<proteinExistence type="predicted"/>
<dbReference type="EMBL" id="JABRWO010000005">
    <property type="protein sequence ID" value="MBA2115126.1"/>
    <property type="molecule type" value="Genomic_DNA"/>
</dbReference>
<feature type="compositionally biased region" description="Basic and acidic residues" evidence="1">
    <location>
        <begin position="73"/>
        <end position="91"/>
    </location>
</feature>
<organism evidence="2 3">
    <name type="scientific">Bremerella alba</name>
    <dbReference type="NCBI Taxonomy" id="980252"/>
    <lineage>
        <taxon>Bacteria</taxon>
        <taxon>Pseudomonadati</taxon>
        <taxon>Planctomycetota</taxon>
        <taxon>Planctomycetia</taxon>
        <taxon>Pirellulales</taxon>
        <taxon>Pirellulaceae</taxon>
        <taxon>Bremerella</taxon>
    </lineage>
</organism>